<proteinExistence type="predicted"/>
<feature type="domain" description="Nitrogenase/oxidoreductase component 1" evidence="1">
    <location>
        <begin position="55"/>
        <end position="437"/>
    </location>
</feature>
<dbReference type="SUPFAM" id="SSF53807">
    <property type="entry name" value="Helical backbone' metal receptor"/>
    <property type="match status" value="1"/>
</dbReference>
<name>A0A3N0B7M5_9ACTN</name>
<evidence type="ECO:0000313" key="3">
    <source>
        <dbReference type="Proteomes" id="UP000278632"/>
    </source>
</evidence>
<organism evidence="2 3">
    <name type="scientific">Paraeggerthella hongkongensis</name>
    <dbReference type="NCBI Taxonomy" id="230658"/>
    <lineage>
        <taxon>Bacteria</taxon>
        <taxon>Bacillati</taxon>
        <taxon>Actinomycetota</taxon>
        <taxon>Coriobacteriia</taxon>
        <taxon>Eggerthellales</taxon>
        <taxon>Eggerthellaceae</taxon>
        <taxon>Paraeggerthella</taxon>
    </lineage>
</organism>
<dbReference type="GO" id="GO:0016491">
    <property type="term" value="F:oxidoreductase activity"/>
    <property type="evidence" value="ECO:0007669"/>
    <property type="project" value="InterPro"/>
</dbReference>
<protein>
    <recommendedName>
        <fullName evidence="1">Nitrogenase/oxidoreductase component 1 domain-containing protein</fullName>
    </recommendedName>
</protein>
<sequence length="455" mass="49159">MMKAPSLNAQSLPPKGVPITEIEVDSKGKPLLLNKGSDLCFYSPATGGYGIPRVACLVPGSHVLFVAPQGCGRHGLVAAYLHGRDRTRIHALHVQDEAVSLGSHLDQVSNAARFIVDRYAPSALTIVYSCIDDLLGSDFDLIASDVQDACGLPVRVSAMNPIRNEGSLPPLPRALRTVYSFLEPLEQGGVPPSSSETGGKPAILNLCGIFSNVHPSSEVHAVLAQAGYELANVADCATYEEFQTLSSSRLNLVAHDAAAIACDSLHDRLGMESLRFPLHVLPSLVARSYERLEKKLEVALSWRQARDQAMTEVELLASCLKGLRVSVGSSHLASPFELARFLTECGMRVESVYANALSRTCMEQLSWLQQEAPQIVVLPPESRRALFMHEMAPEVDVAVGLDAAYYSNCLQYADIGFELPLFGFRGGVELLRMLARPCEVTDGFEAALTSSSLVV</sequence>
<dbReference type="Pfam" id="PF00148">
    <property type="entry name" value="Oxidored_nitro"/>
    <property type="match status" value="1"/>
</dbReference>
<evidence type="ECO:0000313" key="2">
    <source>
        <dbReference type="EMBL" id="RNL43105.1"/>
    </source>
</evidence>
<evidence type="ECO:0000259" key="1">
    <source>
        <dbReference type="Pfam" id="PF00148"/>
    </source>
</evidence>
<dbReference type="Proteomes" id="UP000278632">
    <property type="component" value="Unassembled WGS sequence"/>
</dbReference>
<dbReference type="Gene3D" id="3.40.50.1980">
    <property type="entry name" value="Nitrogenase molybdenum iron protein domain"/>
    <property type="match status" value="2"/>
</dbReference>
<gene>
    <name evidence="2" type="ORF">DMP08_07985</name>
</gene>
<comment type="caution">
    <text evidence="2">The sequence shown here is derived from an EMBL/GenBank/DDBJ whole genome shotgun (WGS) entry which is preliminary data.</text>
</comment>
<dbReference type="EMBL" id="QICD01000014">
    <property type="protein sequence ID" value="RNL43105.1"/>
    <property type="molecule type" value="Genomic_DNA"/>
</dbReference>
<dbReference type="AlphaFoldDB" id="A0A3N0B7M5"/>
<dbReference type="RefSeq" id="WP_123192398.1">
    <property type="nucleotide sequence ID" value="NZ_QICD01000014.1"/>
</dbReference>
<dbReference type="InterPro" id="IPR000510">
    <property type="entry name" value="Nase/OxRdtase_comp1"/>
</dbReference>
<accession>A0A3N0B7M5</accession>
<dbReference type="OrthoDB" id="4959at2"/>
<keyword evidence="3" id="KW-1185">Reference proteome</keyword>
<reference evidence="3" key="1">
    <citation type="submission" date="2018-05" db="EMBL/GenBank/DDBJ databases">
        <title>Genome Sequencing of selected type strains of the family Eggerthellaceae.</title>
        <authorList>
            <person name="Danylec N."/>
            <person name="Stoll D.A."/>
            <person name="Doetsch A."/>
            <person name="Huch M."/>
        </authorList>
    </citation>
    <scope>NUCLEOTIDE SEQUENCE [LARGE SCALE GENOMIC DNA]</scope>
    <source>
        <strain evidence="3">DSM 16106</strain>
    </source>
</reference>